<dbReference type="EMBL" id="JBHSKF010000003">
    <property type="protein sequence ID" value="MFC5287362.1"/>
    <property type="molecule type" value="Genomic_DNA"/>
</dbReference>
<name>A0ABW0EKK4_9PSEU</name>
<evidence type="ECO:0000313" key="1">
    <source>
        <dbReference type="EMBL" id="MFC5287362.1"/>
    </source>
</evidence>
<dbReference type="RefSeq" id="WP_378246198.1">
    <property type="nucleotide sequence ID" value="NZ_JBHSKF010000003.1"/>
</dbReference>
<proteinExistence type="predicted"/>
<dbReference type="Proteomes" id="UP001596157">
    <property type="component" value="Unassembled WGS sequence"/>
</dbReference>
<dbReference type="SUPFAM" id="SSF48452">
    <property type="entry name" value="TPR-like"/>
    <property type="match status" value="1"/>
</dbReference>
<reference evidence="2" key="1">
    <citation type="journal article" date="2019" name="Int. J. Syst. Evol. Microbiol.">
        <title>The Global Catalogue of Microorganisms (GCM) 10K type strain sequencing project: providing services to taxonomists for standard genome sequencing and annotation.</title>
        <authorList>
            <consortium name="The Broad Institute Genomics Platform"/>
            <consortium name="The Broad Institute Genome Sequencing Center for Infectious Disease"/>
            <person name="Wu L."/>
            <person name="Ma J."/>
        </authorList>
    </citation>
    <scope>NUCLEOTIDE SEQUENCE [LARGE SCALE GENOMIC DNA]</scope>
    <source>
        <strain evidence="2">CCUG 59778</strain>
    </source>
</reference>
<accession>A0ABW0EKK4</accession>
<evidence type="ECO:0000313" key="2">
    <source>
        <dbReference type="Proteomes" id="UP001596157"/>
    </source>
</evidence>
<organism evidence="1 2">
    <name type="scientific">Actinokineospora guangxiensis</name>
    <dbReference type="NCBI Taxonomy" id="1490288"/>
    <lineage>
        <taxon>Bacteria</taxon>
        <taxon>Bacillati</taxon>
        <taxon>Actinomycetota</taxon>
        <taxon>Actinomycetes</taxon>
        <taxon>Pseudonocardiales</taxon>
        <taxon>Pseudonocardiaceae</taxon>
        <taxon>Actinokineospora</taxon>
    </lineage>
</organism>
<protein>
    <submittedName>
        <fullName evidence="1">Tetratricopeptide repeat protein</fullName>
    </submittedName>
</protein>
<dbReference type="Pfam" id="PF14559">
    <property type="entry name" value="TPR_19"/>
    <property type="match status" value="1"/>
</dbReference>
<dbReference type="InterPro" id="IPR011990">
    <property type="entry name" value="TPR-like_helical_dom_sf"/>
</dbReference>
<gene>
    <name evidence="1" type="ORF">ACFPM7_09895</name>
</gene>
<dbReference type="Gene3D" id="1.25.40.10">
    <property type="entry name" value="Tetratricopeptide repeat domain"/>
    <property type="match status" value="1"/>
</dbReference>
<comment type="caution">
    <text evidence="1">The sequence shown here is derived from an EMBL/GenBank/DDBJ whole genome shotgun (WGS) entry which is preliminary data.</text>
</comment>
<keyword evidence="2" id="KW-1185">Reference proteome</keyword>
<sequence>MTDVIDLLARGRLYRESGDPATAARLLAEAAEAEPTARAVLTELALAQFQSAALGPAERTARRLVELDPSDAYAHLLLGRALARASRHREALPHLRMAAAMSPSAELDDLIAASESRIVAIDEQTRHVTRR</sequence>